<evidence type="ECO:0000256" key="4">
    <source>
        <dbReference type="ARBA" id="ARBA00023136"/>
    </source>
</evidence>
<feature type="transmembrane region" description="Helical" evidence="5">
    <location>
        <begin position="43"/>
        <end position="65"/>
    </location>
</feature>
<dbReference type="GO" id="GO:0016020">
    <property type="term" value="C:membrane"/>
    <property type="evidence" value="ECO:0007669"/>
    <property type="project" value="UniProtKB-SubCell"/>
</dbReference>
<keyword evidence="8" id="KW-1185">Reference proteome</keyword>
<accession>A0A4Y6I6B8</accession>
<dbReference type="Pfam" id="PF06271">
    <property type="entry name" value="RDD"/>
    <property type="match status" value="1"/>
</dbReference>
<feature type="transmembrane region" description="Helical" evidence="5">
    <location>
        <begin position="133"/>
        <end position="158"/>
    </location>
</feature>
<proteinExistence type="predicted"/>
<evidence type="ECO:0000256" key="1">
    <source>
        <dbReference type="ARBA" id="ARBA00004141"/>
    </source>
</evidence>
<dbReference type="AlphaFoldDB" id="A0A4Y6I6B8"/>
<sequence>MYQNATFFRRFIANIIDLLIVLSTVIVILIISRFSNSNQTIKYYLSLSLIIFWLNFYFLIVPVLIKAKTIGLLIMKLKIINNNKQFSFLTLLKRNSLLGFYLSLLIVLTMIFIRPNDISSTQNGIKITVQFQFFQTLISTLLSIWFFIQTAGLMMLLFSKKKLTLLDYAFNSRVVIDKYIEPNDQKHIILIPYYYHERKFYYFKGD</sequence>
<gene>
    <name evidence="7" type="ORF">FIV53_01120</name>
</gene>
<comment type="subcellular location">
    <subcellularLocation>
        <location evidence="1">Membrane</location>
        <topology evidence="1">Multi-pass membrane protein</topology>
    </subcellularLocation>
</comment>
<evidence type="ECO:0000313" key="7">
    <source>
        <dbReference type="EMBL" id="QDF64911.1"/>
    </source>
</evidence>
<dbReference type="EMBL" id="CP041147">
    <property type="protein sequence ID" value="QDF64911.1"/>
    <property type="molecule type" value="Genomic_DNA"/>
</dbReference>
<dbReference type="Proteomes" id="UP000315201">
    <property type="component" value="Chromosome"/>
</dbReference>
<organism evidence="7 8">
    <name type="scientific">Mycoplasma nasistruthionis</name>
    <dbReference type="NCBI Taxonomy" id="353852"/>
    <lineage>
        <taxon>Bacteria</taxon>
        <taxon>Bacillati</taxon>
        <taxon>Mycoplasmatota</taxon>
        <taxon>Mollicutes</taxon>
        <taxon>Mycoplasmataceae</taxon>
        <taxon>Mycoplasma</taxon>
    </lineage>
</organism>
<feature type="transmembrane region" description="Helical" evidence="5">
    <location>
        <begin position="86"/>
        <end position="113"/>
    </location>
</feature>
<reference evidence="7 8" key="1">
    <citation type="submission" date="2019-06" db="EMBL/GenBank/DDBJ databases">
        <title>Mycoplasma nasistruthionis sp. nov. str Ms03.</title>
        <authorList>
            <person name="Botes A."/>
        </authorList>
    </citation>
    <scope>NUCLEOTIDE SEQUENCE [LARGE SCALE GENOMIC DNA]</scope>
    <source>
        <strain evidence="7 8">Ms03</strain>
    </source>
</reference>
<protein>
    <submittedName>
        <fullName evidence="7">RDD family protein</fullName>
    </submittedName>
</protein>
<keyword evidence="4 5" id="KW-0472">Membrane</keyword>
<feature type="transmembrane region" description="Helical" evidence="5">
    <location>
        <begin position="12"/>
        <end position="31"/>
    </location>
</feature>
<evidence type="ECO:0000256" key="2">
    <source>
        <dbReference type="ARBA" id="ARBA00022692"/>
    </source>
</evidence>
<name>A0A4Y6I6B8_9MOLU</name>
<evidence type="ECO:0000313" key="8">
    <source>
        <dbReference type="Proteomes" id="UP000315201"/>
    </source>
</evidence>
<feature type="domain" description="RDD" evidence="6">
    <location>
        <begin position="5"/>
        <end position="169"/>
    </location>
</feature>
<keyword evidence="2 5" id="KW-0812">Transmembrane</keyword>
<evidence type="ECO:0000259" key="6">
    <source>
        <dbReference type="Pfam" id="PF06271"/>
    </source>
</evidence>
<evidence type="ECO:0000256" key="5">
    <source>
        <dbReference type="SAM" id="Phobius"/>
    </source>
</evidence>
<dbReference type="InterPro" id="IPR010432">
    <property type="entry name" value="RDD"/>
</dbReference>
<keyword evidence="3 5" id="KW-1133">Transmembrane helix</keyword>
<evidence type="ECO:0000256" key="3">
    <source>
        <dbReference type="ARBA" id="ARBA00022989"/>
    </source>
</evidence>
<dbReference type="RefSeq" id="WP_222845394.1">
    <property type="nucleotide sequence ID" value="NZ_CP041147.1"/>
</dbReference>